<proteinExistence type="predicted"/>
<dbReference type="AlphaFoldDB" id="G4QH76"/>
<keyword evidence="2" id="KW-1185">Reference proteome</keyword>
<dbReference type="KEGG" id="gni:GNIT_1590"/>
<accession>G4QH76</accession>
<dbReference type="EMBL" id="CP003060">
    <property type="protein sequence ID" value="AEP29707.1"/>
    <property type="molecule type" value="Genomic_DNA"/>
</dbReference>
<dbReference type="Proteomes" id="UP000009282">
    <property type="component" value="Chromosome"/>
</dbReference>
<name>G4QH76_GLANF</name>
<dbReference type="RefSeq" id="WP_014108581.1">
    <property type="nucleotide sequence ID" value="NC_016041.1"/>
</dbReference>
<reference evidence="1 2" key="1">
    <citation type="journal article" date="2011" name="J. Bacteriol.">
        <title>Complete genome sequence of seawater bacterium Glaciecola nitratireducens FR1064T.</title>
        <authorList>
            <person name="Bian F."/>
            <person name="Qin Q.L."/>
            <person name="Xie B.B."/>
            <person name="Shu Y.L."/>
            <person name="Zhang X.Y."/>
            <person name="Yu Y."/>
            <person name="Chen B."/>
            <person name="Chen X.L."/>
            <person name="Zhou B.C."/>
            <person name="Zhang Y.Z."/>
        </authorList>
    </citation>
    <scope>NUCLEOTIDE SEQUENCE [LARGE SCALE GENOMIC DNA]</scope>
    <source>
        <strain evidence="2">JCM 12485 / KCTC 12276 / FR1064</strain>
    </source>
</reference>
<organism evidence="1 2">
    <name type="scientific">Glaciecola nitratireducens (strain JCM 12485 / KCTC 12276 / FR1064)</name>
    <dbReference type="NCBI Taxonomy" id="1085623"/>
    <lineage>
        <taxon>Bacteria</taxon>
        <taxon>Pseudomonadati</taxon>
        <taxon>Pseudomonadota</taxon>
        <taxon>Gammaproteobacteria</taxon>
        <taxon>Alteromonadales</taxon>
        <taxon>Alteromonadaceae</taxon>
        <taxon>Brumicola</taxon>
    </lineage>
</organism>
<evidence type="ECO:0000313" key="2">
    <source>
        <dbReference type="Proteomes" id="UP000009282"/>
    </source>
</evidence>
<dbReference type="HOGENOM" id="CLU_3216824_0_0_6"/>
<evidence type="ECO:0000313" key="1">
    <source>
        <dbReference type="EMBL" id="AEP29707.1"/>
    </source>
</evidence>
<protein>
    <submittedName>
        <fullName evidence="1">Uncharacterized protein</fullName>
    </submittedName>
</protein>
<gene>
    <name evidence="1" type="ordered locus">GNIT_1590</name>
</gene>
<sequence length="44" mass="5106">MRQLAQRLAPIIVGETNEDKIKLIIGEEVDQVLTELSNEYYEEN</sequence>